<accession>A0ABT1ENI4</accession>
<keyword evidence="2" id="KW-1133">Transmembrane helix</keyword>
<dbReference type="CDD" id="cd05827">
    <property type="entry name" value="Sortase_C"/>
    <property type="match status" value="2"/>
</dbReference>
<dbReference type="NCBIfam" id="NF033745">
    <property type="entry name" value="class_C_sortase"/>
    <property type="match status" value="2"/>
</dbReference>
<dbReference type="InterPro" id="IPR023365">
    <property type="entry name" value="Sortase_dom-sf"/>
</dbReference>
<keyword evidence="2" id="KW-0812">Transmembrane</keyword>
<protein>
    <submittedName>
        <fullName evidence="3">Class C sortase</fullName>
    </submittedName>
</protein>
<dbReference type="Pfam" id="PF04203">
    <property type="entry name" value="Sortase"/>
    <property type="match status" value="2"/>
</dbReference>
<dbReference type="Proteomes" id="UP001523565">
    <property type="component" value="Unassembled WGS sequence"/>
</dbReference>
<organism evidence="3 4">
    <name type="scientific">Ohessyouella blattaphilus</name>
    <dbReference type="NCBI Taxonomy" id="2949333"/>
    <lineage>
        <taxon>Bacteria</taxon>
        <taxon>Bacillati</taxon>
        <taxon>Bacillota</taxon>
        <taxon>Clostridia</taxon>
        <taxon>Lachnospirales</taxon>
        <taxon>Lachnospiraceae</taxon>
        <taxon>Ohessyouella</taxon>
    </lineage>
</organism>
<dbReference type="RefSeq" id="WP_262070149.1">
    <property type="nucleotide sequence ID" value="NZ_JAMXOC010000027.1"/>
</dbReference>
<evidence type="ECO:0000256" key="2">
    <source>
        <dbReference type="SAM" id="Phobius"/>
    </source>
</evidence>
<dbReference type="InterPro" id="IPR042002">
    <property type="entry name" value="Sortase_C"/>
</dbReference>
<sequence length="459" mass="52012">MKRNKFIMFIILLGLGIMAYPFIGSWYNNHHFVTVGNTYTSKVANLSPAEIEEQWAKAYDYNNSLRGDPVKDPFIPGSGRSLPGNYLDVLGVNHVIGKIQIPTIKVDLPIYHGTSDKVLKKGVGHIEGTTFPLGDNGHSILTGHTGLPSAKIFDELVNLEEGDEFFITVLDKTFIYTVDNIKVILPEEFSSYDIKGGYFVTLVTCTPYGINSHRLLVRGKFDRIASEGDEQVKAKKVIPMKRILALFVIAAGLLLLILPTCFRQHFRFQTKRLETAFSKQQDKRDTDTLYDYLQAENQRLYEDKQKGLKDPFSYQVPAIDLRTFGIEDNLFGFITIPKLDETLPLYLGASEENLKKGAAHLTQTSYPIGGLNTNAVIAAHRGYYKAKMFRHIDKLTIGDTIYIKNFKETLTYQVSEVKIIDPSDIKEILIREGKDMVTLISCHPYPSNRQRYVVYCERT</sequence>
<feature type="transmembrane region" description="Helical" evidence="2">
    <location>
        <begin position="7"/>
        <end position="27"/>
    </location>
</feature>
<dbReference type="InterPro" id="IPR005754">
    <property type="entry name" value="Sortase"/>
</dbReference>
<evidence type="ECO:0000313" key="3">
    <source>
        <dbReference type="EMBL" id="MCP1111271.1"/>
    </source>
</evidence>
<reference evidence="3 4" key="1">
    <citation type="journal article" date="2022" name="Genome Biol. Evol.">
        <title>Host diet, physiology and behaviors set the stage for Lachnospiraceae cladogenesis.</title>
        <authorList>
            <person name="Vera-Ponce De Leon A."/>
            <person name="Schneider M."/>
            <person name="Jahnes B.C."/>
            <person name="Sadowski V."/>
            <person name="Camuy-Velez L.A."/>
            <person name="Duan J."/>
            <person name="Sabree Z.L."/>
        </authorList>
    </citation>
    <scope>NUCLEOTIDE SEQUENCE [LARGE SCALE GENOMIC DNA]</scope>
    <source>
        <strain evidence="3 4">PAL227</strain>
    </source>
</reference>
<keyword evidence="2" id="KW-0472">Membrane</keyword>
<dbReference type="Gene3D" id="2.40.260.10">
    <property type="entry name" value="Sortase"/>
    <property type="match status" value="2"/>
</dbReference>
<feature type="transmembrane region" description="Helical" evidence="2">
    <location>
        <begin position="243"/>
        <end position="262"/>
    </location>
</feature>
<keyword evidence="1" id="KW-0378">Hydrolase</keyword>
<gene>
    <name evidence="3" type="ORF">NK118_13530</name>
</gene>
<dbReference type="EMBL" id="JAMZFV010000027">
    <property type="protein sequence ID" value="MCP1111271.1"/>
    <property type="molecule type" value="Genomic_DNA"/>
</dbReference>
<keyword evidence="4" id="KW-1185">Reference proteome</keyword>
<comment type="caution">
    <text evidence="3">The sequence shown here is derived from an EMBL/GenBank/DDBJ whole genome shotgun (WGS) entry which is preliminary data.</text>
</comment>
<evidence type="ECO:0000256" key="1">
    <source>
        <dbReference type="ARBA" id="ARBA00022801"/>
    </source>
</evidence>
<evidence type="ECO:0000313" key="4">
    <source>
        <dbReference type="Proteomes" id="UP001523565"/>
    </source>
</evidence>
<name>A0ABT1ENI4_9FIRM</name>
<proteinExistence type="predicted"/>
<dbReference type="NCBIfam" id="TIGR01076">
    <property type="entry name" value="sortase_fam"/>
    <property type="match status" value="2"/>
</dbReference>
<dbReference type="SUPFAM" id="SSF63817">
    <property type="entry name" value="Sortase"/>
    <property type="match status" value="2"/>
</dbReference>